<dbReference type="NCBIfam" id="TIGR02595">
    <property type="entry name" value="PEP_CTERM"/>
    <property type="match status" value="1"/>
</dbReference>
<evidence type="ECO:0000256" key="1">
    <source>
        <dbReference type="SAM" id="SignalP"/>
    </source>
</evidence>
<protein>
    <recommendedName>
        <fullName evidence="2">Ice-binding protein C-terminal domain-containing protein</fullName>
    </recommendedName>
</protein>
<name>A0A2K8UD72_9GAMM</name>
<evidence type="ECO:0000313" key="4">
    <source>
        <dbReference type="Proteomes" id="UP000232638"/>
    </source>
</evidence>
<feature type="domain" description="Ice-binding protein C-terminal" evidence="2">
    <location>
        <begin position="201"/>
        <end position="225"/>
    </location>
</feature>
<evidence type="ECO:0000259" key="2">
    <source>
        <dbReference type="Pfam" id="PF07589"/>
    </source>
</evidence>
<evidence type="ECO:0000313" key="3">
    <source>
        <dbReference type="EMBL" id="AUB83389.1"/>
    </source>
</evidence>
<dbReference type="OrthoDB" id="9992286at2"/>
<feature type="chain" id="PRO_5014765556" description="Ice-binding protein C-terminal domain-containing protein" evidence="1">
    <location>
        <begin position="26"/>
        <end position="230"/>
    </location>
</feature>
<dbReference type="InterPro" id="IPR013424">
    <property type="entry name" value="Ice-binding_C"/>
</dbReference>
<dbReference type="Pfam" id="PF07589">
    <property type="entry name" value="PEP-CTERM"/>
    <property type="match status" value="1"/>
</dbReference>
<keyword evidence="1" id="KW-0732">Signal</keyword>
<gene>
    <name evidence="3" type="ORF">THSYN_22210</name>
</gene>
<organism evidence="3 4">
    <name type="scientific">Candidatus Thiodictyon syntrophicum</name>
    <dbReference type="NCBI Taxonomy" id="1166950"/>
    <lineage>
        <taxon>Bacteria</taxon>
        <taxon>Pseudomonadati</taxon>
        <taxon>Pseudomonadota</taxon>
        <taxon>Gammaproteobacteria</taxon>
        <taxon>Chromatiales</taxon>
        <taxon>Chromatiaceae</taxon>
        <taxon>Thiodictyon</taxon>
    </lineage>
</organism>
<reference evidence="3 4" key="1">
    <citation type="submission" date="2017-03" db="EMBL/GenBank/DDBJ databases">
        <title>Complete genome sequence of Candidatus 'Thiodictyon syntrophicum' sp. nov. strain Cad16T, a photolithoautotroph purple sulfur bacterium isolated from an alpine meromictic lake.</title>
        <authorList>
            <person name="Luedin S.M."/>
            <person name="Pothier J.F."/>
            <person name="Danza F."/>
            <person name="Storelli N."/>
            <person name="Wittwer M."/>
            <person name="Tonolla M."/>
        </authorList>
    </citation>
    <scope>NUCLEOTIDE SEQUENCE [LARGE SCALE GENOMIC DNA]</scope>
    <source>
        <strain evidence="3 4">Cad16T</strain>
    </source>
</reference>
<dbReference type="KEGG" id="tsy:THSYN_22210"/>
<accession>A0A2K8UD72</accession>
<keyword evidence="4" id="KW-1185">Reference proteome</keyword>
<dbReference type="Proteomes" id="UP000232638">
    <property type="component" value="Chromosome"/>
</dbReference>
<dbReference type="AlphaFoldDB" id="A0A2K8UD72"/>
<dbReference type="RefSeq" id="WP_100921077.1">
    <property type="nucleotide sequence ID" value="NZ_CP020370.1"/>
</dbReference>
<dbReference type="EMBL" id="CP020370">
    <property type="protein sequence ID" value="AUB83389.1"/>
    <property type="molecule type" value="Genomic_DNA"/>
</dbReference>
<feature type="signal peptide" evidence="1">
    <location>
        <begin position="1"/>
        <end position="25"/>
    </location>
</feature>
<proteinExistence type="predicted"/>
<sequence length="230" mass="24172">MHHYFKTAAAGALLAAALVSNSALGQYADTLVNFSASGGVTQGIYTYTYVGSDLPTNAFIFITNTTSFGFEKSNFQVANLAQLTNTAVATYNLSYYVELYAAAPDSNDTIRFQQIGLGADVNSGQNNIGTQKDIVGQATVVVPVPDFDATLNTTPTSLAATVNCGVCRKFLVTDTITMQYGAGIRGIVNSVSNSYDTKPLDVPEPATLALFGLGLAGLGARNLRRKNKAG</sequence>